<gene>
    <name evidence="1" type="ORF">PB01_08690</name>
</gene>
<evidence type="ECO:0000313" key="2">
    <source>
        <dbReference type="Proteomes" id="UP000325517"/>
    </source>
</evidence>
<proteinExistence type="predicted"/>
<evidence type="ECO:0000313" key="1">
    <source>
        <dbReference type="EMBL" id="QFF98903.1"/>
    </source>
</evidence>
<name>A0A5J6SN90_9BACI</name>
<dbReference type="KEGG" id="psyo:PB01_08690"/>
<dbReference type="Proteomes" id="UP000325517">
    <property type="component" value="Chromosome"/>
</dbReference>
<sequence>MTKFYLQVQPDERFTDAIEYPHSNYVKTEASQLPPEILGGWHKLENGKIVEHPELKPKTKDGEIAGLKEQLADLW</sequence>
<dbReference type="RefSeq" id="WP_151699835.1">
    <property type="nucleotide sequence ID" value="NZ_CP031223.1"/>
</dbReference>
<protein>
    <submittedName>
        <fullName evidence="1">Uncharacterized protein</fullName>
    </submittedName>
</protein>
<dbReference type="EMBL" id="CP031223">
    <property type="protein sequence ID" value="QFF98903.1"/>
    <property type="molecule type" value="Genomic_DNA"/>
</dbReference>
<reference evidence="1 2" key="1">
    <citation type="submission" date="2018-07" db="EMBL/GenBank/DDBJ databases">
        <title>Complete genome sequence of Psychrobacillus sp. PB01, isolated from iceberg, and comparative genome analysis of Psychrobacillus strains.</title>
        <authorList>
            <person name="Lee P.C."/>
        </authorList>
    </citation>
    <scope>NUCLEOTIDE SEQUENCE [LARGE SCALE GENOMIC DNA]</scope>
    <source>
        <strain evidence="1 2">PB01</strain>
    </source>
</reference>
<dbReference type="OrthoDB" id="2972252at2"/>
<organism evidence="1 2">
    <name type="scientific">Psychrobacillus glaciei</name>
    <dbReference type="NCBI Taxonomy" id="2283160"/>
    <lineage>
        <taxon>Bacteria</taxon>
        <taxon>Bacillati</taxon>
        <taxon>Bacillota</taxon>
        <taxon>Bacilli</taxon>
        <taxon>Bacillales</taxon>
        <taxon>Bacillaceae</taxon>
        <taxon>Psychrobacillus</taxon>
    </lineage>
</organism>
<accession>A0A5J6SN90</accession>
<keyword evidence="2" id="KW-1185">Reference proteome</keyword>
<dbReference type="AlphaFoldDB" id="A0A5J6SN90"/>